<name>K1P1J1_MAGGI</name>
<dbReference type="AlphaFoldDB" id="K1P1J1"/>
<accession>K1P1J1</accession>
<dbReference type="Gene3D" id="3.40.50.300">
    <property type="entry name" value="P-loop containing nucleotide triphosphate hydrolases"/>
    <property type="match status" value="1"/>
</dbReference>
<feature type="domain" description="Replication origin-binding protein" evidence="1">
    <location>
        <begin position="226"/>
        <end position="582"/>
    </location>
</feature>
<dbReference type="Pfam" id="PF02399">
    <property type="entry name" value="Herpes_ori_bp"/>
    <property type="match status" value="1"/>
</dbReference>
<dbReference type="InterPro" id="IPR027417">
    <property type="entry name" value="P-loop_NTPase"/>
</dbReference>
<reference evidence="2" key="1">
    <citation type="journal article" date="2012" name="Nature">
        <title>The oyster genome reveals stress adaptation and complexity of shell formation.</title>
        <authorList>
            <person name="Zhang G."/>
            <person name="Fang X."/>
            <person name="Guo X."/>
            <person name="Li L."/>
            <person name="Luo R."/>
            <person name="Xu F."/>
            <person name="Yang P."/>
            <person name="Zhang L."/>
            <person name="Wang X."/>
            <person name="Qi H."/>
            <person name="Xiong Z."/>
            <person name="Que H."/>
            <person name="Xie Y."/>
            <person name="Holland P.W."/>
            <person name="Paps J."/>
            <person name="Zhu Y."/>
            <person name="Wu F."/>
            <person name="Chen Y."/>
            <person name="Wang J."/>
            <person name="Peng C."/>
            <person name="Meng J."/>
            <person name="Yang L."/>
            <person name="Liu J."/>
            <person name="Wen B."/>
            <person name="Zhang N."/>
            <person name="Huang Z."/>
            <person name="Zhu Q."/>
            <person name="Feng Y."/>
            <person name="Mount A."/>
            <person name="Hedgecock D."/>
            <person name="Xu Z."/>
            <person name="Liu Y."/>
            <person name="Domazet-Loso T."/>
            <person name="Du Y."/>
            <person name="Sun X."/>
            <person name="Zhang S."/>
            <person name="Liu B."/>
            <person name="Cheng P."/>
            <person name="Jiang X."/>
            <person name="Li J."/>
            <person name="Fan D."/>
            <person name="Wang W."/>
            <person name="Fu W."/>
            <person name="Wang T."/>
            <person name="Wang B."/>
            <person name="Zhang J."/>
            <person name="Peng Z."/>
            <person name="Li Y."/>
            <person name="Li N."/>
            <person name="Wang J."/>
            <person name="Chen M."/>
            <person name="He Y."/>
            <person name="Tan F."/>
            <person name="Song X."/>
            <person name="Zheng Q."/>
            <person name="Huang R."/>
            <person name="Yang H."/>
            <person name="Du X."/>
            <person name="Chen L."/>
            <person name="Yang M."/>
            <person name="Gaffney P.M."/>
            <person name="Wang S."/>
            <person name="Luo L."/>
            <person name="She Z."/>
            <person name="Ming Y."/>
            <person name="Huang W."/>
            <person name="Zhang S."/>
            <person name="Huang B."/>
            <person name="Zhang Y."/>
            <person name="Qu T."/>
            <person name="Ni P."/>
            <person name="Miao G."/>
            <person name="Wang J."/>
            <person name="Wang Q."/>
            <person name="Steinberg C.E."/>
            <person name="Wang H."/>
            <person name="Li N."/>
            <person name="Qian L."/>
            <person name="Zhang G."/>
            <person name="Li Y."/>
            <person name="Yang H."/>
            <person name="Liu X."/>
            <person name="Wang J."/>
            <person name="Yin Y."/>
            <person name="Wang J."/>
        </authorList>
    </citation>
    <scope>NUCLEOTIDE SEQUENCE [LARGE SCALE GENOMIC DNA]</scope>
    <source>
        <strain evidence="2">05x7-T-G4-1.051#20</strain>
    </source>
</reference>
<dbReference type="GO" id="GO:0005524">
    <property type="term" value="F:ATP binding"/>
    <property type="evidence" value="ECO:0007669"/>
    <property type="project" value="InterPro"/>
</dbReference>
<protein>
    <recommendedName>
        <fullName evidence="1">Replication origin-binding protein domain-containing protein</fullName>
    </recommendedName>
</protein>
<dbReference type="GO" id="GO:0006260">
    <property type="term" value="P:DNA replication"/>
    <property type="evidence" value="ECO:0007669"/>
    <property type="project" value="InterPro"/>
</dbReference>
<dbReference type="EMBL" id="JH822077">
    <property type="protein sequence ID" value="EKC17722.1"/>
    <property type="molecule type" value="Genomic_DNA"/>
</dbReference>
<organism evidence="2">
    <name type="scientific">Magallana gigas</name>
    <name type="common">Pacific oyster</name>
    <name type="synonym">Crassostrea gigas</name>
    <dbReference type="NCBI Taxonomy" id="29159"/>
    <lineage>
        <taxon>Eukaryota</taxon>
        <taxon>Metazoa</taxon>
        <taxon>Spiralia</taxon>
        <taxon>Lophotrochozoa</taxon>
        <taxon>Mollusca</taxon>
        <taxon>Bivalvia</taxon>
        <taxon>Autobranchia</taxon>
        <taxon>Pteriomorphia</taxon>
        <taxon>Ostreida</taxon>
        <taxon>Ostreoidea</taxon>
        <taxon>Ostreidae</taxon>
        <taxon>Magallana</taxon>
    </lineage>
</organism>
<dbReference type="HOGENOM" id="CLU_374791_0_0_1"/>
<evidence type="ECO:0000313" key="2">
    <source>
        <dbReference type="EMBL" id="EKC17722.1"/>
    </source>
</evidence>
<dbReference type="InParanoid" id="K1P1J1"/>
<sequence>MRLPGQTKPEADCSPFEIVEELKGYECLLDPIFICGRFATNGKCVMVTLPKDEEFQRLIHMEDPFTPRQKQHYIDTVLPSRDDDRCLKDVETMEYFENLKVNQWFEIDGKILRRRNFNWYFRFLNAVIAIYDPPKERVIQWMNHSLSDKAERNYNFIASRIDLICRSKHMAFLKRIGLNIDVSSFPTEVYNEYMYEPVWKKGIPEMLCKPMPTFNEVTDFSRLDLNSKSVVELISGIMGSGKTHHAIQLIKKLQSGSKVLYVIGRRKLAEELRKRIKEGLSVKDNVEIVTSPTTYFNEEGTTVHVVVINSLGKVKDNDYDLVVIDEAETTMGNLEMEDVDPFETLDLLGEFVSSLRSKVLIMDAMFSTSTLILTRGMCEMLKHGEECNFPVRLSSPESLQQFQRVGEKKSINALQLVAGPVQSKVIVPLFNDKYTFGKYIEVTDDNTRTPLNYGNAFLLNMMHHVHDQGKKIAVAVPTRVWVDTIVKLFSNKRVLAIQSNSTFNSNIPDFLKYDVVVYTSAISAGHSIDIRNHFYCVYGVISNVNKNAEWVTPPIGEMLQMIGRVRHPISNQIFLTLDTVSRGNTIRRNKFYHPFTNTPYLAMMYNKKMFTNNLSLLSYVEFEYLTIKWITEKAFPKSTVNKDFCLSLTNIKRTIRNSQEQIKHAKQPDKKTEIWEKLRRPNLFYRLGFKNRLECIPQCKDVFEEEEKLTGLKLEHDAIAEDQYVITGIVEPKKRDENESG</sequence>
<proteinExistence type="predicted"/>
<evidence type="ECO:0000259" key="1">
    <source>
        <dbReference type="Pfam" id="PF02399"/>
    </source>
</evidence>
<dbReference type="GO" id="GO:0003688">
    <property type="term" value="F:DNA replication origin binding"/>
    <property type="evidence" value="ECO:0007669"/>
    <property type="project" value="InterPro"/>
</dbReference>
<dbReference type="SUPFAM" id="SSF52540">
    <property type="entry name" value="P-loop containing nucleoside triphosphate hydrolases"/>
    <property type="match status" value="1"/>
</dbReference>
<gene>
    <name evidence="2" type="ORF">CGI_10000300</name>
</gene>
<dbReference type="InterPro" id="IPR003450">
    <property type="entry name" value="Replication_origin-bd"/>
</dbReference>